<accession>A0A1C4C178</accession>
<evidence type="ECO:0008006" key="3">
    <source>
        <dbReference type="Google" id="ProtNLM"/>
    </source>
</evidence>
<organism evidence="1 2">
    <name type="scientific">Weissella bombi</name>
    <dbReference type="NCBI Taxonomy" id="1505725"/>
    <lineage>
        <taxon>Bacteria</taxon>
        <taxon>Bacillati</taxon>
        <taxon>Bacillota</taxon>
        <taxon>Bacilli</taxon>
        <taxon>Lactobacillales</taxon>
        <taxon>Lactobacillaceae</taxon>
        <taxon>Weissella</taxon>
    </lineage>
</organism>
<dbReference type="RefSeq" id="WP_092463905.1">
    <property type="nucleotide sequence ID" value="NZ_BJEE01000001.1"/>
</dbReference>
<dbReference type="STRING" id="1505725.GA0061074_11915"/>
<name>A0A1C4C178_9LACO</name>
<dbReference type="Proteomes" id="UP000199268">
    <property type="component" value="Unassembled WGS sequence"/>
</dbReference>
<evidence type="ECO:0000313" key="1">
    <source>
        <dbReference type="EMBL" id="SCC12754.1"/>
    </source>
</evidence>
<sequence length="219" mass="25379">MKTVDTDLVEIKGDELFGAKEFLAQLQNIKAFDITTNTELAQAKKQRAVVAKVKPFIKKLHKQYQSEKEAEFRTNNPEFALIEELTNDLLQDFDNEIKPYVASIKEQRLQRIQPIIDEIAGNYNVDTYTAPTEYANEEYWTQTNNPASKLDKKIVDDVRIREFEKRKQLAETAIDHRKDKKLKDTIKSIIDSIDRTALYDGNDVIKLLIPLGEFIKEDN</sequence>
<gene>
    <name evidence="1" type="ORF">GA0061074_11915</name>
</gene>
<dbReference type="AlphaFoldDB" id="A0A1C4C178"/>
<proteinExistence type="predicted"/>
<evidence type="ECO:0000313" key="2">
    <source>
        <dbReference type="Proteomes" id="UP000199268"/>
    </source>
</evidence>
<dbReference type="EMBL" id="FMAO01000019">
    <property type="protein sequence ID" value="SCC12754.1"/>
    <property type="molecule type" value="Genomic_DNA"/>
</dbReference>
<protein>
    <recommendedName>
        <fullName evidence="3">DUF1351 domain-containing protein</fullName>
    </recommendedName>
</protein>
<keyword evidence="2" id="KW-1185">Reference proteome</keyword>
<reference evidence="2" key="1">
    <citation type="submission" date="2016-08" db="EMBL/GenBank/DDBJ databases">
        <authorList>
            <person name="Varghese N."/>
            <person name="Submissions Spin"/>
        </authorList>
    </citation>
    <scope>NUCLEOTIDE SEQUENCE [LARGE SCALE GENOMIC DNA]</scope>
    <source>
        <strain evidence="2">R-53094</strain>
    </source>
</reference>